<organism evidence="2 3">
    <name type="scientific">Amycolatopsis decaplanina DSM 44594</name>
    <dbReference type="NCBI Taxonomy" id="1284240"/>
    <lineage>
        <taxon>Bacteria</taxon>
        <taxon>Bacillati</taxon>
        <taxon>Actinomycetota</taxon>
        <taxon>Actinomycetes</taxon>
        <taxon>Pseudonocardiales</taxon>
        <taxon>Pseudonocardiaceae</taxon>
        <taxon>Amycolatopsis</taxon>
    </lineage>
</organism>
<dbReference type="Proteomes" id="UP000054226">
    <property type="component" value="Unassembled WGS sequence"/>
</dbReference>
<feature type="region of interest" description="Disordered" evidence="1">
    <location>
        <begin position="52"/>
        <end position="72"/>
    </location>
</feature>
<dbReference type="AlphaFoldDB" id="M2ZI18"/>
<dbReference type="OrthoDB" id="3524223at2"/>
<dbReference type="PATRIC" id="fig|1284240.4.peg.2691"/>
<gene>
    <name evidence="2" type="ORF">H074_13192</name>
</gene>
<name>M2ZI18_9PSEU</name>
<evidence type="ECO:0000313" key="2">
    <source>
        <dbReference type="EMBL" id="EME59984.1"/>
    </source>
</evidence>
<evidence type="ECO:0000256" key="1">
    <source>
        <dbReference type="SAM" id="MobiDB-lite"/>
    </source>
</evidence>
<evidence type="ECO:0000313" key="3">
    <source>
        <dbReference type="Proteomes" id="UP000054226"/>
    </source>
</evidence>
<proteinExistence type="predicted"/>
<protein>
    <submittedName>
        <fullName evidence="2">Uncharacterized protein</fullName>
    </submittedName>
</protein>
<accession>M2ZI18</accession>
<dbReference type="RefSeq" id="WP_007030540.1">
    <property type="nucleotide sequence ID" value="NZ_AOHO01000048.1"/>
</dbReference>
<sequence>MRFVRELGEPWGLLLAATSAGAAWAVQLPVLAALGVGVTVLTARAGIAAATRPKPVSELEERPLPDVEPGSPEADWLRRAEAAADGFRAISASLDTGPLADRVADMEPVVRETVDTLRRLATRTSATGKALTRVDLGAVSAEKARLRKELKTADDDIRGDLTQSLEAVQAQEDVHARLSNARRKLLAQLRSGALGLDGLVARAAELSAATGDSLLDTTTIGELGEQLEGIRRGVVETEEATRRWRAS</sequence>
<dbReference type="EMBL" id="AOHO01000048">
    <property type="protein sequence ID" value="EME59984.1"/>
    <property type="molecule type" value="Genomic_DNA"/>
</dbReference>
<reference evidence="2 3" key="1">
    <citation type="journal article" date="2013" name="Genome Announc.">
        <title>Draft Genome Sequence of Amycolatopsis decaplanina Strain DSM 44594T.</title>
        <authorList>
            <person name="Kaur N."/>
            <person name="Kumar S."/>
            <person name="Bala M."/>
            <person name="Raghava G.P."/>
            <person name="Mayilraj S."/>
        </authorList>
    </citation>
    <scope>NUCLEOTIDE SEQUENCE [LARGE SCALE GENOMIC DNA]</scope>
    <source>
        <strain evidence="2 3">DSM 44594</strain>
    </source>
</reference>
<comment type="caution">
    <text evidence="2">The sequence shown here is derived from an EMBL/GenBank/DDBJ whole genome shotgun (WGS) entry which is preliminary data.</text>
</comment>
<keyword evidence="3" id="KW-1185">Reference proteome</keyword>
<feature type="compositionally biased region" description="Basic and acidic residues" evidence="1">
    <location>
        <begin position="55"/>
        <end position="65"/>
    </location>
</feature>